<keyword evidence="5" id="KW-0472">Membrane</keyword>
<evidence type="ECO:0000256" key="5">
    <source>
        <dbReference type="SAM" id="Phobius"/>
    </source>
</evidence>
<gene>
    <name evidence="7" type="ordered locus">Cagg_2026</name>
</gene>
<feature type="transmembrane region" description="Helical" evidence="5">
    <location>
        <begin position="176"/>
        <end position="200"/>
    </location>
</feature>
<feature type="transmembrane region" description="Helical" evidence="5">
    <location>
        <begin position="60"/>
        <end position="79"/>
    </location>
</feature>
<organism evidence="7 8">
    <name type="scientific">Chloroflexus aggregans (strain MD-66 / DSM 9485)</name>
    <dbReference type="NCBI Taxonomy" id="326427"/>
    <lineage>
        <taxon>Bacteria</taxon>
        <taxon>Bacillati</taxon>
        <taxon>Chloroflexota</taxon>
        <taxon>Chloroflexia</taxon>
        <taxon>Chloroflexales</taxon>
        <taxon>Chloroflexineae</taxon>
        <taxon>Chloroflexaceae</taxon>
        <taxon>Chloroflexus</taxon>
    </lineage>
</organism>
<proteinExistence type="predicted"/>
<evidence type="ECO:0000256" key="1">
    <source>
        <dbReference type="ARBA" id="ARBA00022617"/>
    </source>
</evidence>
<dbReference type="RefSeq" id="WP_015940773.1">
    <property type="nucleotide sequence ID" value="NC_011831.1"/>
</dbReference>
<name>B8GBU7_CHLAD</name>
<protein>
    <recommendedName>
        <fullName evidence="6">Cytochrome c domain-containing protein</fullName>
    </recommendedName>
</protein>
<evidence type="ECO:0000256" key="4">
    <source>
        <dbReference type="PROSITE-ProRule" id="PRU00433"/>
    </source>
</evidence>
<dbReference type="EMBL" id="CP001337">
    <property type="protein sequence ID" value="ACL24914.1"/>
    <property type="molecule type" value="Genomic_DNA"/>
</dbReference>
<dbReference type="eggNOG" id="COG1271">
    <property type="taxonomic scope" value="Bacteria"/>
</dbReference>
<dbReference type="PROSITE" id="PS51007">
    <property type="entry name" value="CYTC"/>
    <property type="match status" value="1"/>
</dbReference>
<dbReference type="SUPFAM" id="SSF46626">
    <property type="entry name" value="Cytochrome c"/>
    <property type="match status" value="1"/>
</dbReference>
<keyword evidence="1 4" id="KW-0349">Heme</keyword>
<dbReference type="AlphaFoldDB" id="B8GBU7"/>
<keyword evidence="2 4" id="KW-0479">Metal-binding</keyword>
<dbReference type="GO" id="GO:0009055">
    <property type="term" value="F:electron transfer activity"/>
    <property type="evidence" value="ECO:0007669"/>
    <property type="project" value="InterPro"/>
</dbReference>
<keyword evidence="3 4" id="KW-0408">Iron</keyword>
<evidence type="ECO:0000313" key="7">
    <source>
        <dbReference type="EMBL" id="ACL24914.1"/>
    </source>
</evidence>
<dbReference type="OrthoDB" id="140875at2"/>
<dbReference type="eggNOG" id="COG2010">
    <property type="taxonomic scope" value="Bacteria"/>
</dbReference>
<feature type="transmembrane region" description="Helical" evidence="5">
    <location>
        <begin position="284"/>
        <end position="300"/>
    </location>
</feature>
<feature type="domain" description="Cytochrome c" evidence="6">
    <location>
        <begin position="368"/>
        <end position="454"/>
    </location>
</feature>
<feature type="transmembrane region" description="Helical" evidence="5">
    <location>
        <begin position="133"/>
        <end position="156"/>
    </location>
</feature>
<keyword evidence="5" id="KW-1133">Transmembrane helix</keyword>
<keyword evidence="8" id="KW-1185">Reference proteome</keyword>
<dbReference type="InterPro" id="IPR009056">
    <property type="entry name" value="Cyt_c-like_dom"/>
</dbReference>
<reference evidence="7" key="1">
    <citation type="submission" date="2008-12" db="EMBL/GenBank/DDBJ databases">
        <title>Complete sequence of Chloroflexus aggregans DSM 9485.</title>
        <authorList>
            <consortium name="US DOE Joint Genome Institute"/>
            <person name="Lucas S."/>
            <person name="Copeland A."/>
            <person name="Lapidus A."/>
            <person name="Glavina del Rio T."/>
            <person name="Dalin E."/>
            <person name="Tice H."/>
            <person name="Pitluck S."/>
            <person name="Foster B."/>
            <person name="Larimer F."/>
            <person name="Land M."/>
            <person name="Hauser L."/>
            <person name="Kyrpides N."/>
            <person name="Mikhailova N."/>
            <person name="Bryant D."/>
            <person name="Richardson P."/>
        </authorList>
    </citation>
    <scope>NUCLEOTIDE SEQUENCE</scope>
    <source>
        <strain evidence="7">DSM 9485</strain>
    </source>
</reference>
<feature type="transmembrane region" description="Helical" evidence="5">
    <location>
        <begin position="99"/>
        <end position="121"/>
    </location>
</feature>
<dbReference type="GO" id="GO:0020037">
    <property type="term" value="F:heme binding"/>
    <property type="evidence" value="ECO:0007669"/>
    <property type="project" value="InterPro"/>
</dbReference>
<evidence type="ECO:0000256" key="3">
    <source>
        <dbReference type="ARBA" id="ARBA00023004"/>
    </source>
</evidence>
<dbReference type="KEGG" id="cag:Cagg_2026"/>
<keyword evidence="5" id="KW-0812">Transmembrane</keyword>
<evidence type="ECO:0000259" key="6">
    <source>
        <dbReference type="PROSITE" id="PS51007"/>
    </source>
</evidence>
<dbReference type="HOGENOM" id="CLU_033225_0_0_0"/>
<dbReference type="Gene3D" id="1.10.760.10">
    <property type="entry name" value="Cytochrome c-like domain"/>
    <property type="match status" value="1"/>
</dbReference>
<evidence type="ECO:0000256" key="2">
    <source>
        <dbReference type="ARBA" id="ARBA00022723"/>
    </source>
</evidence>
<dbReference type="Proteomes" id="UP000002508">
    <property type="component" value="Chromosome"/>
</dbReference>
<dbReference type="InterPro" id="IPR036909">
    <property type="entry name" value="Cyt_c-like_dom_sf"/>
</dbReference>
<sequence>MYPIWEGIFIHSAMYVAIVSAFHVLASHLTVAAAWFNLYLERRAVYEKRPELYEYLRRSALGLLVFAYVFGAMAGVGIWQTTTAANPRGISTLIHNFVFYWGAEWYMFLIDVVGIIAYYYSFGRIDPKTHLRLAWILALGGTGTLSIIVGVLSFKLTPGLWLDTGVSLNGFFNPTFWPQIFLRFALMFPITAAWALLIVTGMPKTYPEREPIIRNAALMGLGGLAVALAIFVFWFYPVLPEHAKIIMRTRAIPPITYTVILGGIAATFAGLLFAWRFPQRQQRLIALGALFVLFAAIFGAERTREVLRKPDIIAGYMSSNQLVFNDLPARSIQSEEQRLNETGMLGSLPFLPRPDQIVLPANSGLPNQTIAVGRTLVMQQCASCHNVSQQTALIGFNQRLALRSLADLLYLRRATTADLIKSRIRAIGGFQYMHPVVGTEEELSAMAQYLEYFVQQVHPSQPQVVTQR</sequence>
<evidence type="ECO:0000313" key="8">
    <source>
        <dbReference type="Proteomes" id="UP000002508"/>
    </source>
</evidence>
<feature type="transmembrane region" description="Helical" evidence="5">
    <location>
        <begin position="12"/>
        <end position="40"/>
    </location>
</feature>
<feature type="transmembrane region" description="Helical" evidence="5">
    <location>
        <begin position="212"/>
        <end position="235"/>
    </location>
</feature>
<feature type="transmembrane region" description="Helical" evidence="5">
    <location>
        <begin position="255"/>
        <end position="277"/>
    </location>
</feature>
<dbReference type="GO" id="GO:0046872">
    <property type="term" value="F:metal ion binding"/>
    <property type="evidence" value="ECO:0007669"/>
    <property type="project" value="UniProtKB-KW"/>
</dbReference>
<dbReference type="STRING" id="326427.Cagg_2026"/>
<accession>B8GBU7</accession>